<dbReference type="PANTHER" id="PTHR10231">
    <property type="entry name" value="NUCLEOTIDE-SUGAR TRANSMEMBRANE TRANSPORTER"/>
    <property type="match status" value="1"/>
</dbReference>
<feature type="transmembrane region" description="Helical" evidence="7">
    <location>
        <begin position="64"/>
        <end position="88"/>
    </location>
</feature>
<keyword evidence="5 7" id="KW-1133">Transmembrane helix</keyword>
<dbReference type="InterPro" id="IPR007271">
    <property type="entry name" value="Nuc_sug_transpt"/>
</dbReference>
<dbReference type="PIRSF" id="PIRSF005799">
    <property type="entry name" value="UDP-gal_transpt"/>
    <property type="match status" value="1"/>
</dbReference>
<dbReference type="GeneID" id="106467269"/>
<evidence type="ECO:0000256" key="6">
    <source>
        <dbReference type="ARBA" id="ARBA00023136"/>
    </source>
</evidence>
<keyword evidence="3" id="KW-0762">Sugar transport</keyword>
<dbReference type="Pfam" id="PF04142">
    <property type="entry name" value="Nuc_sug_transp"/>
    <property type="match status" value="1"/>
</dbReference>
<evidence type="ECO:0000313" key="8">
    <source>
        <dbReference type="Proteomes" id="UP000694941"/>
    </source>
</evidence>
<feature type="transmembrane region" description="Helical" evidence="7">
    <location>
        <begin position="265"/>
        <end position="290"/>
    </location>
</feature>
<sequence>MSNNNEGKDLVVGVTEESTSDMALAEDLKSGTQNVLKYASLLTLTVQNAALGLTMRMARTQKDLFIASTAVVIAEFVKLVTCLIMVFIEEGSFKRWRTSLLNIVIKQPLDTLKVSVPSLVYTLQNNLIYIGATHLDAATCQVTYQLKILTTALFSVAMLNKKLFMLQWVALFFLFIGVAFVQFAQANTTQINPAGREQSPFFGFLAIFTACCLSGFAGVYFEKILKGSDISVWMRNVQLSTFSIPIGLATTFLSSYSEVQERGFFFGYTMLTWFVILLQALGGLLVAVVVKYADNILKGFATSLAIVLSCIVSVYAFQFHLTGQFALGAGLVIMSIFLYSKPASAHKKTNGQEIGKRTYEMKI</sequence>
<keyword evidence="3" id="KW-0813">Transport</keyword>
<reference evidence="9" key="1">
    <citation type="submission" date="2025-08" db="UniProtKB">
        <authorList>
            <consortium name="RefSeq"/>
        </authorList>
    </citation>
    <scope>IDENTIFICATION</scope>
    <source>
        <tissue evidence="9">Muscle</tissue>
    </source>
</reference>
<name>A0ABM1BJ63_LIMPO</name>
<evidence type="ECO:0000256" key="5">
    <source>
        <dbReference type="ARBA" id="ARBA00022989"/>
    </source>
</evidence>
<feature type="transmembrane region" description="Helical" evidence="7">
    <location>
        <begin position="163"/>
        <end position="181"/>
    </location>
</feature>
<accession>A0ABM1BJ63</accession>
<gene>
    <name evidence="9" type="primary">LOC106467269</name>
</gene>
<comment type="subcellular location">
    <subcellularLocation>
        <location evidence="1">Membrane</location>
        <topology evidence="1">Multi-pass membrane protein</topology>
    </subcellularLocation>
</comment>
<keyword evidence="4 7" id="KW-0812">Transmembrane</keyword>
<dbReference type="InterPro" id="IPR037185">
    <property type="entry name" value="EmrE-like"/>
</dbReference>
<evidence type="ECO:0000256" key="2">
    <source>
        <dbReference type="ARBA" id="ARBA00009976"/>
    </source>
</evidence>
<feature type="transmembrane region" description="Helical" evidence="7">
    <location>
        <begin position="297"/>
        <end position="317"/>
    </location>
</feature>
<feature type="transmembrane region" description="Helical" evidence="7">
    <location>
        <begin position="201"/>
        <end position="221"/>
    </location>
</feature>
<evidence type="ECO:0000256" key="1">
    <source>
        <dbReference type="ARBA" id="ARBA00004141"/>
    </source>
</evidence>
<proteinExistence type="inferred from homology"/>
<keyword evidence="6 7" id="KW-0472">Membrane</keyword>
<dbReference type="SUPFAM" id="SSF103481">
    <property type="entry name" value="Multidrug resistance efflux transporter EmrE"/>
    <property type="match status" value="1"/>
</dbReference>
<organism evidence="8 9">
    <name type="scientific">Limulus polyphemus</name>
    <name type="common">Atlantic horseshoe crab</name>
    <dbReference type="NCBI Taxonomy" id="6850"/>
    <lineage>
        <taxon>Eukaryota</taxon>
        <taxon>Metazoa</taxon>
        <taxon>Ecdysozoa</taxon>
        <taxon>Arthropoda</taxon>
        <taxon>Chelicerata</taxon>
        <taxon>Merostomata</taxon>
        <taxon>Xiphosura</taxon>
        <taxon>Limulidae</taxon>
        <taxon>Limulus</taxon>
    </lineage>
</organism>
<evidence type="ECO:0000256" key="3">
    <source>
        <dbReference type="ARBA" id="ARBA00022597"/>
    </source>
</evidence>
<dbReference type="NCBIfam" id="TIGR00803">
    <property type="entry name" value="nst"/>
    <property type="match status" value="1"/>
</dbReference>
<evidence type="ECO:0000313" key="9">
    <source>
        <dbReference type="RefSeq" id="XP_013783052.1"/>
    </source>
</evidence>
<comment type="similarity">
    <text evidence="2">Belongs to the nucleotide-sugar transporter family. SLC35A subfamily.</text>
</comment>
<evidence type="ECO:0000256" key="7">
    <source>
        <dbReference type="SAM" id="Phobius"/>
    </source>
</evidence>
<keyword evidence="8" id="KW-1185">Reference proteome</keyword>
<evidence type="ECO:0000256" key="4">
    <source>
        <dbReference type="ARBA" id="ARBA00022692"/>
    </source>
</evidence>
<dbReference type="Proteomes" id="UP000694941">
    <property type="component" value="Unplaced"/>
</dbReference>
<protein>
    <submittedName>
        <fullName evidence="9">UDP-galactose translocator-like</fullName>
    </submittedName>
</protein>
<dbReference type="RefSeq" id="XP_013783052.1">
    <property type="nucleotide sequence ID" value="XM_013927598.2"/>
</dbReference>
<feature type="transmembrane region" description="Helical" evidence="7">
    <location>
        <begin position="323"/>
        <end position="340"/>
    </location>
</feature>